<sequence length="174" mass="20075">MAEQEVVEVRPALPTETTMRLVDWGQLEVELFDINPENIGEELQKQPALLAFWSVRLADAETLLQESKYALEQAEAVAWASVKAKLREEELQEERGRVTEADVRAKVVQDPKVRSAQETLMQDEYRQRQYRAVVRALDQKGIMMCSRIKLLTAELEATMQKRRLNAARPKQHND</sequence>
<protein>
    <submittedName>
        <fullName evidence="1">Uncharacterized protein</fullName>
    </submittedName>
</protein>
<organism evidence="1">
    <name type="scientific">marine sediment metagenome</name>
    <dbReference type="NCBI Taxonomy" id="412755"/>
    <lineage>
        <taxon>unclassified sequences</taxon>
        <taxon>metagenomes</taxon>
        <taxon>ecological metagenomes</taxon>
    </lineage>
</organism>
<reference evidence="1" key="1">
    <citation type="journal article" date="2015" name="Nature">
        <title>Complex archaea that bridge the gap between prokaryotes and eukaryotes.</title>
        <authorList>
            <person name="Spang A."/>
            <person name="Saw J.H."/>
            <person name="Jorgensen S.L."/>
            <person name="Zaremba-Niedzwiedzka K."/>
            <person name="Martijn J."/>
            <person name="Lind A.E."/>
            <person name="van Eijk R."/>
            <person name="Schleper C."/>
            <person name="Guy L."/>
            <person name="Ettema T.J."/>
        </authorList>
    </citation>
    <scope>NUCLEOTIDE SEQUENCE</scope>
</reference>
<proteinExistence type="predicted"/>
<dbReference type="EMBL" id="LAZR01013656">
    <property type="protein sequence ID" value="KKM20977.1"/>
    <property type="molecule type" value="Genomic_DNA"/>
</dbReference>
<comment type="caution">
    <text evidence="1">The sequence shown here is derived from an EMBL/GenBank/DDBJ whole genome shotgun (WGS) entry which is preliminary data.</text>
</comment>
<accession>A0A0F9I0I0</accession>
<name>A0A0F9I0I0_9ZZZZ</name>
<evidence type="ECO:0000313" key="1">
    <source>
        <dbReference type="EMBL" id="KKM20977.1"/>
    </source>
</evidence>
<gene>
    <name evidence="1" type="ORF">LCGC14_1640070</name>
</gene>
<dbReference type="AlphaFoldDB" id="A0A0F9I0I0"/>